<dbReference type="Pfam" id="PF07110">
    <property type="entry name" value="EthD"/>
    <property type="match status" value="1"/>
</dbReference>
<feature type="domain" description="EthD" evidence="1">
    <location>
        <begin position="11"/>
        <end position="84"/>
    </location>
</feature>
<dbReference type="PANTHER" id="PTHR40260">
    <property type="entry name" value="BLR8190 PROTEIN"/>
    <property type="match status" value="1"/>
</dbReference>
<dbReference type="Gene3D" id="3.30.70.100">
    <property type="match status" value="1"/>
</dbReference>
<comment type="caution">
    <text evidence="2">The sequence shown here is derived from an EMBL/GenBank/DDBJ whole genome shotgun (WGS) entry which is preliminary data.</text>
</comment>
<dbReference type="SUPFAM" id="SSF54909">
    <property type="entry name" value="Dimeric alpha+beta barrel"/>
    <property type="match status" value="1"/>
</dbReference>
<organism evidence="2 3">
    <name type="scientific">Pseudonocardia zijingensis</name>
    <dbReference type="NCBI Taxonomy" id="153376"/>
    <lineage>
        <taxon>Bacteria</taxon>
        <taxon>Bacillati</taxon>
        <taxon>Actinomycetota</taxon>
        <taxon>Actinomycetes</taxon>
        <taxon>Pseudonocardiales</taxon>
        <taxon>Pseudonocardiaceae</taxon>
        <taxon>Pseudonocardia</taxon>
    </lineage>
</organism>
<dbReference type="Proteomes" id="UP001499967">
    <property type="component" value="Unassembled WGS sequence"/>
</dbReference>
<sequence length="100" mass="11065">MYRMTILYGTPTDPEAFRRYYTETHVPLARKMQGLTGWNLQWTDGNPDWILVAELYAEDKAAMDAALASPEGVAASADLDNFVTGGVVFLTGEEEQVAFS</sequence>
<keyword evidence="3" id="KW-1185">Reference proteome</keyword>
<dbReference type="EMBL" id="BAAAHP010000163">
    <property type="protein sequence ID" value="GAA0895749.1"/>
    <property type="molecule type" value="Genomic_DNA"/>
</dbReference>
<proteinExistence type="predicted"/>
<dbReference type="InterPro" id="IPR009799">
    <property type="entry name" value="EthD_dom"/>
</dbReference>
<gene>
    <name evidence="2" type="ORF">GCM10009559_52610</name>
</gene>
<protein>
    <submittedName>
        <fullName evidence="2">EthD family reductase</fullName>
    </submittedName>
</protein>
<dbReference type="NCBIfam" id="TIGR02118">
    <property type="entry name" value="EthD family reductase"/>
    <property type="match status" value="1"/>
</dbReference>
<evidence type="ECO:0000313" key="2">
    <source>
        <dbReference type="EMBL" id="GAA0895749.1"/>
    </source>
</evidence>
<evidence type="ECO:0000313" key="3">
    <source>
        <dbReference type="Proteomes" id="UP001499967"/>
    </source>
</evidence>
<reference evidence="2 3" key="1">
    <citation type="journal article" date="2019" name="Int. J. Syst. Evol. Microbiol.">
        <title>The Global Catalogue of Microorganisms (GCM) 10K type strain sequencing project: providing services to taxonomists for standard genome sequencing and annotation.</title>
        <authorList>
            <consortium name="The Broad Institute Genomics Platform"/>
            <consortium name="The Broad Institute Genome Sequencing Center for Infectious Disease"/>
            <person name="Wu L."/>
            <person name="Ma J."/>
        </authorList>
    </citation>
    <scope>NUCLEOTIDE SEQUENCE [LARGE SCALE GENOMIC DNA]</scope>
    <source>
        <strain evidence="2 3">JCM 11117</strain>
    </source>
</reference>
<name>A0ABN1N740_9PSEU</name>
<accession>A0ABN1N740</accession>
<evidence type="ECO:0000259" key="1">
    <source>
        <dbReference type="Pfam" id="PF07110"/>
    </source>
</evidence>
<dbReference type="InterPro" id="IPR011008">
    <property type="entry name" value="Dimeric_a/b-barrel"/>
</dbReference>
<dbReference type="PANTHER" id="PTHR40260:SF2">
    <property type="entry name" value="BLR8190 PROTEIN"/>
    <property type="match status" value="1"/>
</dbReference>